<dbReference type="NCBIfam" id="TIGR01641">
    <property type="entry name" value="phageSPP1_gp7"/>
    <property type="match status" value="1"/>
</dbReference>
<name>A0A5C2H2B4_9RHOB</name>
<evidence type="ECO:0000259" key="1">
    <source>
        <dbReference type="Pfam" id="PF04233"/>
    </source>
</evidence>
<feature type="domain" description="Phage head morphogenesis" evidence="1">
    <location>
        <begin position="114"/>
        <end position="186"/>
    </location>
</feature>
<keyword evidence="3" id="KW-1185">Reference proteome</keyword>
<organism evidence="2 3">
    <name type="scientific">Pukyongiella litopenaei</name>
    <dbReference type="NCBI Taxonomy" id="2605946"/>
    <lineage>
        <taxon>Bacteria</taxon>
        <taxon>Pseudomonadati</taxon>
        <taxon>Pseudomonadota</taxon>
        <taxon>Alphaproteobacteria</taxon>
        <taxon>Rhodobacterales</taxon>
        <taxon>Paracoccaceae</taxon>
        <taxon>Pukyongiella</taxon>
    </lineage>
</organism>
<reference evidence="2 3" key="1">
    <citation type="submission" date="2019-09" db="EMBL/GenBank/DDBJ databases">
        <title>Novel bacterium SH-1.</title>
        <authorList>
            <person name="Kim Y.-S."/>
            <person name="Kim K.-H."/>
        </authorList>
    </citation>
    <scope>NUCLEOTIDE SEQUENCE [LARGE SCALE GENOMIC DNA]</scope>
    <source>
        <strain evidence="2 3">SH-1</strain>
        <plasmid evidence="2 3">p3</plasmid>
    </source>
</reference>
<keyword evidence="2" id="KW-0614">Plasmid</keyword>
<dbReference type="EMBL" id="CP043621">
    <property type="protein sequence ID" value="QEP30587.1"/>
    <property type="molecule type" value="Genomic_DNA"/>
</dbReference>
<dbReference type="RefSeq" id="WP_149615758.1">
    <property type="nucleotide sequence ID" value="NZ_CP043621.1"/>
</dbReference>
<evidence type="ECO:0000313" key="2">
    <source>
        <dbReference type="EMBL" id="QEP30587.1"/>
    </source>
</evidence>
<sequence>MHQSFSDFIRTGGEGEFLLRKSDGRVLGRRVNWSVKNSFPDYSALRRNFEDQLDAIGRDNADMLLDALADAYDPPLEEQDLPSISGAVNETLSQWDQRLSAIWAEWNTHPQRLRPVRQAMEERLLRSFAGLINEIRQRDLGIEQYVWQTVGDEKVRASHSARNGGVYRWDSNDEKPGEASNCRCSARPVPPGADIGLLGPIGLLDRFLSDLGDDFTAGTGVRPQTFVERLRDGFYPESGITIDGEMLDVQTQGDLAKAFQQLGDAIKDNPDAFLNLLERRGDGLERLASVFGISNPDALAAAATLAAAGASNELIDQALTQARSPIDRFVGGTATSLVDIAEAIRSIPDIRLDDLRRVAEAIYADPSSLPEAMVEPFRERIAASDYAGALGYGLPEVLAGVAALGRVRRRAEGLSAPEELTLDRLRTDPDFEGVTNAGPYSPKFEKWINRGGTVELMPEGHFRYSADIDILGQPQRVSVEYPDGYPDFRPFMTHPSGVRSVEIDVSGTGRIDSRRANIAAGHPDWGSEAPAGWVWHHVEDARTMQLVPRTINEGFYHQGGASRVRNQ</sequence>
<gene>
    <name evidence="2" type="ORF">C6Y53_20495</name>
</gene>
<dbReference type="InterPro" id="IPR032869">
    <property type="entry name" value="WHH_dom_containing"/>
</dbReference>
<accession>A0A5C2H2B4</accession>
<geneLocation type="plasmid" evidence="2 3">
    <name>p3</name>
</geneLocation>
<dbReference type="AlphaFoldDB" id="A0A5C2H2B4"/>
<proteinExistence type="predicted"/>
<dbReference type="Pfam" id="PF14414">
    <property type="entry name" value="WHH"/>
    <property type="match status" value="1"/>
</dbReference>
<protein>
    <recommendedName>
        <fullName evidence="1">Phage head morphogenesis domain-containing protein</fullName>
    </recommendedName>
</protein>
<dbReference type="KEGG" id="thas:C6Y53_20495"/>
<dbReference type="InterPro" id="IPR006528">
    <property type="entry name" value="Phage_head_morphogenesis_dom"/>
</dbReference>
<evidence type="ECO:0000313" key="3">
    <source>
        <dbReference type="Proteomes" id="UP000237655"/>
    </source>
</evidence>
<dbReference type="Pfam" id="PF04233">
    <property type="entry name" value="Phage_Mu_F"/>
    <property type="match status" value="1"/>
</dbReference>
<dbReference type="Proteomes" id="UP000237655">
    <property type="component" value="Plasmid p3"/>
</dbReference>